<evidence type="ECO:0000313" key="2">
    <source>
        <dbReference type="Proteomes" id="UP000583929"/>
    </source>
</evidence>
<comment type="caution">
    <text evidence="1">The sequence shown here is derived from an EMBL/GenBank/DDBJ whole genome shotgun (WGS) entry which is preliminary data.</text>
</comment>
<name>A0A7J6I7L8_CANSA</name>
<dbReference type="EMBL" id="JAATIQ010000003">
    <property type="protein sequence ID" value="KAF4403612.1"/>
    <property type="molecule type" value="Genomic_DNA"/>
</dbReference>
<reference evidence="1 2" key="1">
    <citation type="journal article" date="2020" name="bioRxiv">
        <title>Sequence and annotation of 42 cannabis genomes reveals extensive copy number variation in cannabinoid synthesis and pathogen resistance genes.</title>
        <authorList>
            <person name="Mckernan K.J."/>
            <person name="Helbert Y."/>
            <person name="Kane L.T."/>
            <person name="Ebling H."/>
            <person name="Zhang L."/>
            <person name="Liu B."/>
            <person name="Eaton Z."/>
            <person name="Mclaughlin S."/>
            <person name="Kingan S."/>
            <person name="Baybayan P."/>
            <person name="Concepcion G."/>
            <person name="Jordan M."/>
            <person name="Riva A."/>
            <person name="Barbazuk W."/>
            <person name="Harkins T."/>
        </authorList>
    </citation>
    <scope>NUCLEOTIDE SEQUENCE [LARGE SCALE GENOMIC DNA]</scope>
    <source>
        <strain evidence="2">cv. Jamaican Lion 4</strain>
        <tissue evidence="1">Leaf</tissue>
    </source>
</reference>
<proteinExistence type="predicted"/>
<dbReference type="AlphaFoldDB" id="A0A7J6I7L8"/>
<sequence length="168" mass="18537">MIKAMKKLKIWSKKKRKKKALHSLPCYLPPPSRLPPPPPPPPLQAPIQNWCCSCSCSCSQSKAEPSAPPLPSSWYYDSPVEAHHESIVATGIVEYPTSSADAGEDGDCCDVVEDQSSSSSSYQQYMVPNPVYGIPVVVAERERSGGVFGCVVNFGRHLFRCFFPCYRI</sequence>
<keyword evidence="2" id="KW-1185">Reference proteome</keyword>
<gene>
    <name evidence="1" type="ORF">G4B88_002465</name>
</gene>
<evidence type="ECO:0000313" key="1">
    <source>
        <dbReference type="EMBL" id="KAF4403612.1"/>
    </source>
</evidence>
<accession>A0A7J6I7L8</accession>
<protein>
    <submittedName>
        <fullName evidence="1">Uncharacterized protein</fullName>
    </submittedName>
</protein>
<dbReference type="Proteomes" id="UP000583929">
    <property type="component" value="Unassembled WGS sequence"/>
</dbReference>
<organism evidence="1 2">
    <name type="scientific">Cannabis sativa</name>
    <name type="common">Hemp</name>
    <name type="synonym">Marijuana</name>
    <dbReference type="NCBI Taxonomy" id="3483"/>
    <lineage>
        <taxon>Eukaryota</taxon>
        <taxon>Viridiplantae</taxon>
        <taxon>Streptophyta</taxon>
        <taxon>Embryophyta</taxon>
        <taxon>Tracheophyta</taxon>
        <taxon>Spermatophyta</taxon>
        <taxon>Magnoliopsida</taxon>
        <taxon>eudicotyledons</taxon>
        <taxon>Gunneridae</taxon>
        <taxon>Pentapetalae</taxon>
        <taxon>rosids</taxon>
        <taxon>fabids</taxon>
        <taxon>Rosales</taxon>
        <taxon>Cannabaceae</taxon>
        <taxon>Cannabis</taxon>
    </lineage>
</organism>